<dbReference type="RefSeq" id="WP_304559483.1">
    <property type="nucleotide sequence ID" value="NZ_JAUQSZ010000001.1"/>
</dbReference>
<gene>
    <name evidence="2" type="ORF">Q5H94_01985</name>
</gene>
<reference evidence="2" key="1">
    <citation type="submission" date="2023-07" db="EMBL/GenBank/DDBJ databases">
        <authorList>
            <person name="Kim M.K."/>
        </authorList>
    </citation>
    <scope>NUCLEOTIDE SEQUENCE</scope>
    <source>
        <strain evidence="2">CA1-15</strain>
    </source>
</reference>
<evidence type="ECO:0000313" key="2">
    <source>
        <dbReference type="EMBL" id="MDO7841084.1"/>
    </source>
</evidence>
<evidence type="ECO:0000313" key="3">
    <source>
        <dbReference type="Proteomes" id="UP001176468"/>
    </source>
</evidence>
<feature type="compositionally biased region" description="Basic and acidic residues" evidence="1">
    <location>
        <begin position="39"/>
        <end position="48"/>
    </location>
</feature>
<dbReference type="EMBL" id="JAUQSZ010000001">
    <property type="protein sequence ID" value="MDO7841084.1"/>
    <property type="molecule type" value="Genomic_DNA"/>
</dbReference>
<keyword evidence="3" id="KW-1185">Reference proteome</keyword>
<evidence type="ECO:0008006" key="4">
    <source>
        <dbReference type="Google" id="ProtNLM"/>
    </source>
</evidence>
<proteinExistence type="predicted"/>
<feature type="region of interest" description="Disordered" evidence="1">
    <location>
        <begin position="39"/>
        <end position="75"/>
    </location>
</feature>
<evidence type="ECO:0000256" key="1">
    <source>
        <dbReference type="SAM" id="MobiDB-lite"/>
    </source>
</evidence>
<accession>A0ABT8ZVC1</accession>
<name>A0ABT8ZVC1_9SPHN</name>
<sequence length="75" mass="8255">MKEAVVTRDHIGEDQVQVSKGDELTLADERFDELRKRGLVKEKGDKTDVQPPQIETKLAPSPANKKAADAKNKAA</sequence>
<dbReference type="Proteomes" id="UP001176468">
    <property type="component" value="Unassembled WGS sequence"/>
</dbReference>
<feature type="compositionally biased region" description="Basic and acidic residues" evidence="1">
    <location>
        <begin position="66"/>
        <end position="75"/>
    </location>
</feature>
<organism evidence="2 3">
    <name type="scientific">Sphingomonas immobilis</name>
    <dbReference type="NCBI Taxonomy" id="3063997"/>
    <lineage>
        <taxon>Bacteria</taxon>
        <taxon>Pseudomonadati</taxon>
        <taxon>Pseudomonadota</taxon>
        <taxon>Alphaproteobacteria</taxon>
        <taxon>Sphingomonadales</taxon>
        <taxon>Sphingomonadaceae</taxon>
        <taxon>Sphingomonas</taxon>
    </lineage>
</organism>
<comment type="caution">
    <text evidence="2">The sequence shown here is derived from an EMBL/GenBank/DDBJ whole genome shotgun (WGS) entry which is preliminary data.</text>
</comment>
<protein>
    <recommendedName>
        <fullName evidence="4">Mu-like prophage FluMu N-terminal domain-containing protein</fullName>
    </recommendedName>
</protein>